<sequence>MRRNGTTSSANAPPHATTPATPKPASAGSVPSTTNRLEGGVNADIKRVLDTHRGLTEEHMKRCERVLHMKTHNPDPASFITAAHDETTEPPTTSTGLPAGSIQEAAPGVDAYESGFDIRKGRAGKTR</sequence>
<accession>A0A087BRI7</accession>
<organism evidence="2 3">
    <name type="scientific">Bifidobacterium minimum</name>
    <dbReference type="NCBI Taxonomy" id="1693"/>
    <lineage>
        <taxon>Bacteria</taxon>
        <taxon>Bacillati</taxon>
        <taxon>Actinomycetota</taxon>
        <taxon>Actinomycetes</taxon>
        <taxon>Bifidobacteriales</taxon>
        <taxon>Bifidobacteriaceae</taxon>
        <taxon>Bifidobacterium</taxon>
    </lineage>
</organism>
<name>A0A087BRI7_9BIFI</name>
<feature type="compositionally biased region" description="Low complexity" evidence="1">
    <location>
        <begin position="1"/>
        <end position="27"/>
    </location>
</feature>
<evidence type="ECO:0000256" key="1">
    <source>
        <dbReference type="SAM" id="MobiDB-lite"/>
    </source>
</evidence>
<dbReference type="AlphaFoldDB" id="A0A087BRI7"/>
<reference evidence="2 3" key="1">
    <citation type="submission" date="2014-03" db="EMBL/GenBank/DDBJ databases">
        <title>Genomics of Bifidobacteria.</title>
        <authorList>
            <person name="Ventura M."/>
            <person name="Milani C."/>
            <person name="Lugli G.A."/>
        </authorList>
    </citation>
    <scope>NUCLEOTIDE SEQUENCE [LARGE SCALE GENOMIC DNA]</scope>
    <source>
        <strain evidence="2 3">LMG 11592</strain>
    </source>
</reference>
<feature type="region of interest" description="Disordered" evidence="1">
    <location>
        <begin position="85"/>
        <end position="127"/>
    </location>
</feature>
<feature type="region of interest" description="Disordered" evidence="1">
    <location>
        <begin position="1"/>
        <end position="43"/>
    </location>
</feature>
<dbReference type="RefSeq" id="WP_022861290.1">
    <property type="nucleotide sequence ID" value="NZ_JGZD01000006.1"/>
</dbReference>
<dbReference type="Proteomes" id="UP000029014">
    <property type="component" value="Unassembled WGS sequence"/>
</dbReference>
<proteinExistence type="predicted"/>
<protein>
    <submittedName>
        <fullName evidence="2">IS3509a transposase</fullName>
    </submittedName>
</protein>
<dbReference type="EMBL" id="JGZD01000006">
    <property type="protein sequence ID" value="KFI73637.1"/>
    <property type="molecule type" value="Genomic_DNA"/>
</dbReference>
<evidence type="ECO:0000313" key="3">
    <source>
        <dbReference type="Proteomes" id="UP000029014"/>
    </source>
</evidence>
<gene>
    <name evidence="2" type="ORF">BMIN_1073</name>
</gene>
<comment type="caution">
    <text evidence="2">The sequence shown here is derived from an EMBL/GenBank/DDBJ whole genome shotgun (WGS) entry which is preliminary data.</text>
</comment>
<evidence type="ECO:0000313" key="2">
    <source>
        <dbReference type="EMBL" id="KFI73637.1"/>
    </source>
</evidence>
<keyword evidence="3" id="KW-1185">Reference proteome</keyword>